<protein>
    <submittedName>
        <fullName evidence="3">S1 motif domain-containing protein</fullName>
    </submittedName>
</protein>
<keyword evidence="1" id="KW-0812">Transmembrane</keyword>
<evidence type="ECO:0000313" key="2">
    <source>
        <dbReference type="Proteomes" id="UP000095282"/>
    </source>
</evidence>
<dbReference type="PANTHER" id="PTHR10974:SF75">
    <property type="entry name" value="SULFATASE DOMAIN-CONTAINING PROTEIN"/>
    <property type="match status" value="1"/>
</dbReference>
<reference evidence="3" key="1">
    <citation type="submission" date="2016-11" db="UniProtKB">
        <authorList>
            <consortium name="WormBaseParasite"/>
        </authorList>
    </citation>
    <scope>IDENTIFICATION</scope>
</reference>
<evidence type="ECO:0000313" key="3">
    <source>
        <dbReference type="WBParaSite" id="Csp11.Scaffold629.g10152.t1"/>
    </source>
</evidence>
<dbReference type="Gene3D" id="3.40.720.10">
    <property type="entry name" value="Alkaline Phosphatase, subunit A"/>
    <property type="match status" value="1"/>
</dbReference>
<feature type="transmembrane region" description="Helical" evidence="1">
    <location>
        <begin position="12"/>
        <end position="36"/>
    </location>
</feature>
<keyword evidence="2" id="KW-1185">Reference proteome</keyword>
<sequence>MTTHGTLNTPWISFLFTFCFVVYLIFLGVTLFAPILTPQDSFGFYRSISGNILGNRTYEPEASAWDRCDLPKFDIWDDGVIEYINPLQNPIAKCNASLKPLTFLKDGKWGVTFKDSSISCRARCHSRKSERSNVIGEWMKAPGKVDCEVLEAVCSKNDLDFYGYLHTQVLPTPKRAPKVDTKNLDQYNVIVILLDSLSYSQARRYRIFANTIKDSFRSLPRTISYMTDHMDAVMFPYINKVGDNSRPNGAALYFGKLLEKLDKSLFEEADVAQDWSHSYMCSVFKDNETSLFSEFQDYGYKTLLSEDWAEGTLNWPNCKGFDKPPIDHNMRPFQNALERKNHGVNVTKYHLKGEYCREHHHTLLEYLSQFIKAYPDQKTFSWTWASMLGHNSENGFPHSDNDFYKFLLEKSFVFFMGDHGLRFGGVRKTFVGALDVNNPFLSISIPKNLRATTQILNMMRVNSQKIQTHFDTRATILDLLKVTELQQYNDKFKGSTLFTAKIVMEAPSSAVFEANVKMTETGEVKVLGVVERSNKYGDTADCIKSEEHRPFCFCKNQNVLKTTVKR</sequence>
<dbReference type="GO" id="GO:0005615">
    <property type="term" value="C:extracellular space"/>
    <property type="evidence" value="ECO:0007669"/>
    <property type="project" value="TreeGrafter"/>
</dbReference>
<accession>A0A1I7TNC5</accession>
<dbReference type="WBParaSite" id="Csp11.Scaffold629.g10152.t1">
    <property type="protein sequence ID" value="Csp11.Scaffold629.g10152.t1"/>
    <property type="gene ID" value="Csp11.Scaffold629.g10152"/>
</dbReference>
<dbReference type="STRING" id="1561998.A0A1I7TNC5"/>
<dbReference type="InterPro" id="IPR004245">
    <property type="entry name" value="DUF229"/>
</dbReference>
<dbReference type="PANTHER" id="PTHR10974">
    <property type="entry name" value="FI08016P-RELATED"/>
    <property type="match status" value="1"/>
</dbReference>
<keyword evidence="1" id="KW-0472">Membrane</keyword>
<evidence type="ECO:0000256" key="1">
    <source>
        <dbReference type="SAM" id="Phobius"/>
    </source>
</evidence>
<dbReference type="eggNOG" id="KOG0842">
    <property type="taxonomic scope" value="Eukaryota"/>
</dbReference>
<dbReference type="Proteomes" id="UP000095282">
    <property type="component" value="Unplaced"/>
</dbReference>
<organism evidence="2 3">
    <name type="scientific">Caenorhabditis tropicalis</name>
    <dbReference type="NCBI Taxonomy" id="1561998"/>
    <lineage>
        <taxon>Eukaryota</taxon>
        <taxon>Metazoa</taxon>
        <taxon>Ecdysozoa</taxon>
        <taxon>Nematoda</taxon>
        <taxon>Chromadorea</taxon>
        <taxon>Rhabditida</taxon>
        <taxon>Rhabditina</taxon>
        <taxon>Rhabditomorpha</taxon>
        <taxon>Rhabditoidea</taxon>
        <taxon>Rhabditidae</taxon>
        <taxon>Peloderinae</taxon>
        <taxon>Caenorhabditis</taxon>
    </lineage>
</organism>
<proteinExistence type="predicted"/>
<dbReference type="InterPro" id="IPR017850">
    <property type="entry name" value="Alkaline_phosphatase_core_sf"/>
</dbReference>
<dbReference type="SUPFAM" id="SSF53649">
    <property type="entry name" value="Alkaline phosphatase-like"/>
    <property type="match status" value="1"/>
</dbReference>
<dbReference type="AlphaFoldDB" id="A0A1I7TNC5"/>
<name>A0A1I7TNC5_9PELO</name>
<dbReference type="CDD" id="cd16021">
    <property type="entry name" value="ALP_like"/>
    <property type="match status" value="1"/>
</dbReference>
<keyword evidence="1" id="KW-1133">Transmembrane helix</keyword>
<dbReference type="Pfam" id="PF02995">
    <property type="entry name" value="DUF229"/>
    <property type="match status" value="1"/>
</dbReference>